<dbReference type="Gene3D" id="3.40.50.12780">
    <property type="entry name" value="N-terminal domain of ligase-like"/>
    <property type="match status" value="2"/>
</dbReference>
<protein>
    <recommendedName>
        <fullName evidence="4">Carrier domain-containing protein</fullName>
    </recommendedName>
</protein>
<dbReference type="EMBL" id="DS268447">
    <property type="protein sequence ID" value="EFP02416.1"/>
    <property type="molecule type" value="Genomic_DNA"/>
</dbReference>
<dbReference type="Gene3D" id="3.30.559.30">
    <property type="entry name" value="Nonribosomal peptide synthetase, condensation domain"/>
    <property type="match status" value="1"/>
</dbReference>
<dbReference type="Gene3D" id="1.10.1200.10">
    <property type="entry name" value="ACP-like"/>
    <property type="match status" value="2"/>
</dbReference>
<dbReference type="InterPro" id="IPR029058">
    <property type="entry name" value="AB_hydrolase_fold"/>
</dbReference>
<dbReference type="InterPro" id="IPR000873">
    <property type="entry name" value="AMP-dep_synth/lig_dom"/>
</dbReference>
<dbReference type="STRING" id="31234.E3MID3"/>
<reference evidence="5" key="1">
    <citation type="submission" date="2007-07" db="EMBL/GenBank/DDBJ databases">
        <title>PCAP assembly of the Caenorhabditis remanei genome.</title>
        <authorList>
            <consortium name="The Caenorhabditis remanei Sequencing Consortium"/>
            <person name="Wilson R.K."/>
        </authorList>
    </citation>
    <scope>NUCLEOTIDE SEQUENCE [LARGE SCALE GENOMIC DNA]</scope>
    <source>
        <strain evidence="5">PB4641</strain>
    </source>
</reference>
<dbReference type="PANTHER" id="PTHR45527">
    <property type="entry name" value="NONRIBOSOMAL PEPTIDE SYNTHETASE"/>
    <property type="match status" value="1"/>
</dbReference>
<dbReference type="InterPro" id="IPR001242">
    <property type="entry name" value="Condensation_dom"/>
</dbReference>
<dbReference type="Pfam" id="PF00668">
    <property type="entry name" value="Condensation"/>
    <property type="match status" value="2"/>
</dbReference>
<evidence type="ECO:0000313" key="6">
    <source>
        <dbReference type="Proteomes" id="UP000008281"/>
    </source>
</evidence>
<dbReference type="InterPro" id="IPR036736">
    <property type="entry name" value="ACP-like_sf"/>
</dbReference>
<dbReference type="GO" id="GO:0005737">
    <property type="term" value="C:cytoplasm"/>
    <property type="evidence" value="ECO:0007669"/>
    <property type="project" value="TreeGrafter"/>
</dbReference>
<dbReference type="OrthoDB" id="416786at2759"/>
<sequence length="3115" mass="358371">MNSKNESFFCEVLPEVCRVYEQKRFADSLNIYVSDLKFGHSESVEKSDDETEIRTKEGICVATFENCKAVKQKRMTETDEMMFGIFGIESMKTSDIPPEVSALNARLILPKASDQYVSHVEIRNYEIPLNPSFQDIFYCSPSEIKLCQKEKNEIYLHVNLEKEYQTSRTALFEGILLMLEELKVKKEIKRIKVLCIPFVHFGKVRICVTLDEKTKDIRVEIFNSFGSLFGFIEIPENESRRNREIEEKEELFLTEKMLRIKYSTEDENSEESEKESEETSDIPNASGVSLTLNFLITILQNKMNLLKPLTDGVSFTPLPYLGVDSLRLAELEFHIANSQEFKKCQLKPPYLIPFKTLSQVAEFLDMKRKEITRNGILPSVTTFVSNNSKVPDIEKEQIYFHEIHSKFRIPLSCQQKRILFIREFEKEYLNPTTFSQFDESVLLHFSIFQNDRVTEILNSLIMIHSILRTQYEEDFQFILSGTECFVMIKYEERDISYCHNLNVVTAIQCCLRSDQYLHITFNHISIDGRSLQIFYRQFKEMLSSRRSNRQKSPLQYRDYCRSNFTTSTECLKYWKKYLNLEQIELEKLPSDFPGLSDFSASSYIYKSFPTRLQRKFDDFCHQFSFSRFELFLGILEISLHRVFGVSAPFLIGFAVDLRTFPYFETIGCFTNVLLYISLNFSTNQLTNQLKNCQKSLRETRSHGDIPYESLVKLLGTEGNLFQVFVVSDIVETDLTSEVISRSERRVRFEDETIIVEIVQDSEDSQEKERKKIAKYPMTFYLRQFGNGQLQIEVEYASELFKSETIDSILEEMFRIVNSMSSVSKDQKTQSLLNRFTERKPYKRSDFPSSTVSQIIFSNNSKCDIRYLQKNSSVHPNEFSSFLLKNHMKMYCQLLNEYPILINIPRSPDLILATLGAWKSGFYPVPLHRDATNEQIQKTCDGLGLKMEGTAILRNLDNFNSIKIKQAFARRQIFNRTALFDFAYVTSTSGSTGTPKLVGTSFEGHSNLARQYTTSFQLSSRDIIGQVVDPSFDIFFADIVKTFTNGARLLLSRDSIPTSSELLECSNVYLMPAFISRLPDLKCLNNLETLQYGGEPIASQFLKLTHQNNKELNVWQEFGLTEQTVYSTRKKIRPLDIYNSEEIKMIGDPYDNIQIEVNSFSGSNNSSENCIRGQLVLKGIGLMRGYFDVTKCVLDQFNTGDEVRKLKNGDIVFIGRKDLQVKIRGHRVDLFEIECTALSSKLLEYCSCIAIGNQKIILFYKLKSSNNDQDQLSKFIDYLEKQLLSYKMPSQLIPLSSFPLTRTGKIDKKQLANMVMNSENSCEIVREQKEIRNIILNQNDDRTGKLHDLLKKWLQHYSNGTIKSIDDNIFSDGIDSISVMLTMQKMRSAEIEIPVKMFFKLKTIRKIVDWVLETPQSSEDAKEVLESKTVIKEKHIPNHYINLNHIQQRILFLSRMSFSKSNSNNSFYSQFSIELPSVPVSHCVLLQCVNTIIMGNRMLRSKLQRIQGEYRFILLSGTECFYRTQLDSHFNSHSYIDPFVTRIWSDKNETRLFILIHHIIFDGRSLQILEEQMKQTLKNGNNEILFQNVFCCEMNQIPRHLFIDLQSWKSMFPSFLIGSESSRIEFNLSFENNLEAIPVAFKISHAYCMAICKVFQISTSFPIATTFVNRTENNWNTVSMFANTLPLMYYPEQDLHQFCERFFELAENSNVPLNEVLTRGSSGVGNFADFAFNSHKSIGNNRENNGVCQFPMVLTVSETENLARIEFDNDYISQETAENLRNEILKLLGCGRAEHHERVNFVEVFQLFLNSKVSENTDFFHSGGHSLTAMKLIDYLSDLIGIEVPLKLIFEFRTPKKLETAVNSLKVNRDPVATIMDKTVPKVTEKSFPRALSSEGTQSFLKETETFKFPLSRQQEQMFYLAQLTSASLEYQLPFIQPFPSTVSPSEIHRSLLMTIQEQNIFRTLFKMDPETGEPYQEVVSMTESFIRCHVESVQNEEKLHQTIRELCEEPIDVLSGHCLLKASFVTSSQKHIAFLHLHHLISDAKSTQLTNSTMKSFFDDSKKMAKRLKFTYLDYCSLEQGIRSNKIDNDYLKTLVNGLEGLNIGKGERMDPVKVFIDIPKQLISDRLINGKPGDTPFSLLLKMFSSSFTSQGQNFNIAFPVLNRNEKTSSLCGYFLNNLVINTDHLSELPSILNNNLPYSEVMREVRRISGTNLSIADVYVNCRYDLEYDESDDEILLNLVPLKLHFPVEIDVDLMANQTYRITMRSNKISENEIIRMLNKLKKDFAVVRKAQRNEKIVQSGENTLYGARKDVPSFPIPELYEKIFNSNFTSTFATSSVNSESLSYCQAYQNILRISQKLSRDFLVCRGIPIRSDDVIAVIGSKSIETTIKCLAVQFAGAAYLPIDEVYPQKRKREIMRDSVFCFKESKVLTGNSKLVSNRQRRYSISTPFCLSYIISTSGTTGNPKSVAIGADSLSNLCVSSTITMRVSSSSRIFQFTNFVFDNSVLEVSMAISSQASLIYGSPNFDPFEFGNLVENVGITHCLLFPSLVQSFEIERIKSLPYWIVGGERLPRDLLNSALKTGIRVIQNYGPTETTAFAIAKQMKHGDFGCCIGYPAINTKGRITIKESGDQGELLISGKGIMRGYLNRQPSEYLKIIDEISWYSSRDKCRITPNSGVQFIGRTDSQVSWMVYRNFSSIMLFQVKVRGYRIELSEIERTIECHPDVIACKAIFEQESQQIHVFYTGNAIVSSSEVVRKRCEQLLEPQKVPSTFNGIKEFPLTNNSKIDKKKLMEIVKNSHVPNISETCPLETELSSIWMSLLNCSKPSSSDHFFLVGGHSLLLIRLRHLIETKLKVHLSVPEILENLKFEEMLQIIRNKKDFLERKKRRTVVFFPGLYGGCTAYLKMIGQLKNSKEDIENIILLEEVLGNSVQEVASQYKTQIEEKVIDRISSYVFIGASSAGTFAFATSNQFEKEYDIIVILLDSGTFWNRIEKLDYSKHESVSYILFDFDLFIFQDMMENLKNYEVDKGTANRMAESSWKNLQILKNYQPEIDTNSRKINVLSVDGSDLGWSKYSKNSKNFKIPGDHYSMLQDPEHLSDVLKIIEKIIRDQ</sequence>
<dbReference type="SUPFAM" id="SSF47336">
    <property type="entry name" value="ACP-like"/>
    <property type="match status" value="3"/>
</dbReference>
<dbReference type="PROSITE" id="PS00012">
    <property type="entry name" value="PHOSPHOPANTETHEINE"/>
    <property type="match status" value="1"/>
</dbReference>
<dbReference type="Pfam" id="PF00550">
    <property type="entry name" value="PP-binding"/>
    <property type="match status" value="3"/>
</dbReference>
<organism evidence="6">
    <name type="scientific">Caenorhabditis remanei</name>
    <name type="common">Caenorhabditis vulgaris</name>
    <dbReference type="NCBI Taxonomy" id="31234"/>
    <lineage>
        <taxon>Eukaryota</taxon>
        <taxon>Metazoa</taxon>
        <taxon>Ecdysozoa</taxon>
        <taxon>Nematoda</taxon>
        <taxon>Chromadorea</taxon>
        <taxon>Rhabditida</taxon>
        <taxon>Rhabditina</taxon>
        <taxon>Rhabditomorpha</taxon>
        <taxon>Rhabditoidea</taxon>
        <taxon>Rhabditidae</taxon>
        <taxon>Peloderinae</taxon>
        <taxon>Caenorhabditis</taxon>
    </lineage>
</organism>
<dbReference type="InterPro" id="IPR042099">
    <property type="entry name" value="ANL_N_sf"/>
</dbReference>
<evidence type="ECO:0000313" key="5">
    <source>
        <dbReference type="EMBL" id="EFP02416.1"/>
    </source>
</evidence>
<keyword evidence="1" id="KW-0596">Phosphopantetheine</keyword>
<keyword evidence="2" id="KW-0597">Phosphoprotein</keyword>
<dbReference type="Pfam" id="PF00501">
    <property type="entry name" value="AMP-binding"/>
    <property type="match status" value="2"/>
</dbReference>
<dbReference type="HOGENOM" id="CLU_000022_0_2_1"/>
<dbReference type="InParanoid" id="E3MID3"/>
<dbReference type="SUPFAM" id="SSF53474">
    <property type="entry name" value="alpha/beta-Hydrolases"/>
    <property type="match status" value="1"/>
</dbReference>
<gene>
    <name evidence="5" type="ORF">CRE_01012</name>
</gene>
<name>E3MID3_CAERE</name>
<dbReference type="Gene3D" id="3.30.559.10">
    <property type="entry name" value="Chloramphenicol acetyltransferase-like domain"/>
    <property type="match status" value="2"/>
</dbReference>
<evidence type="ECO:0000256" key="1">
    <source>
        <dbReference type="ARBA" id="ARBA00022450"/>
    </source>
</evidence>
<dbReference type="Proteomes" id="UP000008281">
    <property type="component" value="Unassembled WGS sequence"/>
</dbReference>
<feature type="domain" description="Carrier" evidence="4">
    <location>
        <begin position="2807"/>
        <end position="2882"/>
    </location>
</feature>
<evidence type="ECO:0000256" key="3">
    <source>
        <dbReference type="SAM" id="MobiDB-lite"/>
    </source>
</evidence>
<dbReference type="FunCoup" id="E3MID3">
    <property type="interactions" value="3"/>
</dbReference>
<dbReference type="GO" id="GO:0043041">
    <property type="term" value="P:amino acid activation for nonribosomal peptide biosynthetic process"/>
    <property type="evidence" value="ECO:0007669"/>
    <property type="project" value="TreeGrafter"/>
</dbReference>
<accession>E3MID3</accession>
<feature type="domain" description="Carrier" evidence="4">
    <location>
        <begin position="1339"/>
        <end position="1414"/>
    </location>
</feature>
<dbReference type="Gene3D" id="3.40.50.1820">
    <property type="entry name" value="alpha/beta hydrolase"/>
    <property type="match status" value="1"/>
</dbReference>
<dbReference type="InterPro" id="IPR006162">
    <property type="entry name" value="Ppantetheine_attach_site"/>
</dbReference>
<dbReference type="InterPro" id="IPR023213">
    <property type="entry name" value="CAT-like_dom_sf"/>
</dbReference>
<evidence type="ECO:0000256" key="2">
    <source>
        <dbReference type="ARBA" id="ARBA00022553"/>
    </source>
</evidence>
<evidence type="ECO:0000259" key="4">
    <source>
        <dbReference type="PROSITE" id="PS50075"/>
    </source>
</evidence>
<dbReference type="PROSITE" id="PS50075">
    <property type="entry name" value="CARRIER"/>
    <property type="match status" value="3"/>
</dbReference>
<feature type="domain" description="Carrier" evidence="4">
    <location>
        <begin position="1790"/>
        <end position="1865"/>
    </location>
</feature>
<feature type="compositionally biased region" description="Acidic residues" evidence="3">
    <location>
        <begin position="265"/>
        <end position="280"/>
    </location>
</feature>
<dbReference type="GO" id="GO:0044550">
    <property type="term" value="P:secondary metabolite biosynthetic process"/>
    <property type="evidence" value="ECO:0007669"/>
    <property type="project" value="TreeGrafter"/>
</dbReference>
<dbReference type="eggNOG" id="KOG1178">
    <property type="taxonomic scope" value="Eukaryota"/>
</dbReference>
<dbReference type="GO" id="GO:0031177">
    <property type="term" value="F:phosphopantetheine binding"/>
    <property type="evidence" value="ECO:0007669"/>
    <property type="project" value="TreeGrafter"/>
</dbReference>
<keyword evidence="6" id="KW-1185">Reference proteome</keyword>
<dbReference type="OMA" id="RTLKVHW"/>
<dbReference type="Gene3D" id="3.30.300.30">
    <property type="match status" value="2"/>
</dbReference>
<dbReference type="SUPFAM" id="SSF56801">
    <property type="entry name" value="Acetyl-CoA synthetase-like"/>
    <property type="match status" value="2"/>
</dbReference>
<feature type="region of interest" description="Disordered" evidence="3">
    <location>
        <begin position="263"/>
        <end position="283"/>
    </location>
</feature>
<dbReference type="PANTHER" id="PTHR45527:SF1">
    <property type="entry name" value="FATTY ACID SYNTHASE"/>
    <property type="match status" value="1"/>
</dbReference>
<dbReference type="InterPro" id="IPR045851">
    <property type="entry name" value="AMP-bd_C_sf"/>
</dbReference>
<dbReference type="GO" id="GO:0003824">
    <property type="term" value="F:catalytic activity"/>
    <property type="evidence" value="ECO:0007669"/>
    <property type="project" value="InterPro"/>
</dbReference>
<proteinExistence type="predicted"/>
<dbReference type="InterPro" id="IPR009081">
    <property type="entry name" value="PP-bd_ACP"/>
</dbReference>
<dbReference type="SUPFAM" id="SSF52777">
    <property type="entry name" value="CoA-dependent acyltransferases"/>
    <property type="match status" value="5"/>
</dbReference>